<name>A0ABV4M3N4_9VIBR</name>
<reference evidence="4 5" key="1">
    <citation type="submission" date="2024-06" db="EMBL/GenBank/DDBJ databases">
        <authorList>
            <person name="Steensen K."/>
            <person name="Seneca J."/>
            <person name="Bartlau N."/>
            <person name="Yu A.X."/>
            <person name="Polz M.F."/>
        </authorList>
    </citation>
    <scope>NUCLEOTIDE SEQUENCE [LARGE SCALE GENOMIC DNA]</scope>
    <source>
        <strain evidence="4 5">FF146</strain>
    </source>
</reference>
<accession>A0ABV4M3N4</accession>
<keyword evidence="1 2" id="KW-0732">Signal</keyword>
<organism evidence="4 5">
    <name type="scientific">Vibrio cortegadensis</name>
    <dbReference type="NCBI Taxonomy" id="1328770"/>
    <lineage>
        <taxon>Bacteria</taxon>
        <taxon>Pseudomonadati</taxon>
        <taxon>Pseudomonadota</taxon>
        <taxon>Gammaproteobacteria</taxon>
        <taxon>Vibrionales</taxon>
        <taxon>Vibrionaceae</taxon>
        <taxon>Vibrio</taxon>
    </lineage>
</organism>
<gene>
    <name evidence="4" type="ORF">ACED38_03665</name>
</gene>
<dbReference type="InterPro" id="IPR011250">
    <property type="entry name" value="OMP/PagP_B-barrel"/>
</dbReference>
<dbReference type="Pfam" id="PF13505">
    <property type="entry name" value="OMP_b-brl"/>
    <property type="match status" value="1"/>
</dbReference>
<dbReference type="SUPFAM" id="SSF56925">
    <property type="entry name" value="OMPA-like"/>
    <property type="match status" value="1"/>
</dbReference>
<evidence type="ECO:0000259" key="3">
    <source>
        <dbReference type="Pfam" id="PF13505"/>
    </source>
</evidence>
<dbReference type="Gene3D" id="2.40.160.20">
    <property type="match status" value="1"/>
</dbReference>
<proteinExistence type="predicted"/>
<protein>
    <submittedName>
        <fullName evidence="4">Outer membrane beta-barrel protein</fullName>
    </submittedName>
</protein>
<feature type="domain" description="Outer membrane protein beta-barrel" evidence="3">
    <location>
        <begin position="8"/>
        <end position="185"/>
    </location>
</feature>
<feature type="signal peptide" evidence="2">
    <location>
        <begin position="1"/>
        <end position="19"/>
    </location>
</feature>
<dbReference type="PROSITE" id="PS51257">
    <property type="entry name" value="PROKAR_LIPOPROTEIN"/>
    <property type="match status" value="1"/>
</dbReference>
<sequence>MNKCLPLLLLAGMSCAVQAQDPTETEHKIGIKYSRLDQTASASGISGSADDKGNVYGIEYTALRPISDEETNKVKFGVNVAFDITTLDYDTSMEADLSMITLAPVISYSLIDEIDIYAKGGFVSWDADLPGATSLSGIDFIYGLGITYQSPNGAYSGLELTQFEGQDDGITLENTMASIKVGFKF</sequence>
<evidence type="ECO:0000313" key="5">
    <source>
        <dbReference type="Proteomes" id="UP001569153"/>
    </source>
</evidence>
<evidence type="ECO:0000313" key="4">
    <source>
        <dbReference type="EMBL" id="MEZ8193981.1"/>
    </source>
</evidence>
<keyword evidence="5" id="KW-1185">Reference proteome</keyword>
<dbReference type="InterPro" id="IPR027385">
    <property type="entry name" value="Beta-barrel_OMP"/>
</dbReference>
<feature type="chain" id="PRO_5047065880" evidence="2">
    <location>
        <begin position="20"/>
        <end position="185"/>
    </location>
</feature>
<dbReference type="Proteomes" id="UP001569153">
    <property type="component" value="Unassembled WGS sequence"/>
</dbReference>
<dbReference type="EMBL" id="JBGOOT010000002">
    <property type="protein sequence ID" value="MEZ8193981.1"/>
    <property type="molecule type" value="Genomic_DNA"/>
</dbReference>
<dbReference type="RefSeq" id="WP_171755466.1">
    <property type="nucleotide sequence ID" value="NZ_JBGOOT010000002.1"/>
</dbReference>
<evidence type="ECO:0000256" key="1">
    <source>
        <dbReference type="ARBA" id="ARBA00022729"/>
    </source>
</evidence>
<evidence type="ECO:0000256" key="2">
    <source>
        <dbReference type="SAM" id="SignalP"/>
    </source>
</evidence>
<comment type="caution">
    <text evidence="4">The sequence shown here is derived from an EMBL/GenBank/DDBJ whole genome shotgun (WGS) entry which is preliminary data.</text>
</comment>